<proteinExistence type="predicted"/>
<reference evidence="2 3" key="2">
    <citation type="submission" date="2024-03" db="EMBL/GenBank/DDBJ databases">
        <title>The Genome Sequence of Enterococcus sp. DIV2402.</title>
        <authorList>
            <consortium name="The Broad Institute Genomics Platform"/>
            <consortium name="The Broad Institute Microbial Omics Core"/>
            <consortium name="The Broad Institute Genomic Center for Infectious Diseases"/>
            <person name="Earl A."/>
            <person name="Manson A."/>
            <person name="Gilmore M."/>
            <person name="Schwartman J."/>
            <person name="Shea T."/>
            <person name="Abouelleil A."/>
            <person name="Cao P."/>
            <person name="Chapman S."/>
            <person name="Cusick C."/>
            <person name="Young S."/>
            <person name="Neafsey D."/>
            <person name="Nusbaum C."/>
            <person name="Birren B."/>
        </authorList>
    </citation>
    <scope>NUCLEOTIDE SEQUENCE [LARGE SCALE GENOMIC DNA]</scope>
    <source>
        <strain evidence="2 3">DIV2402</strain>
    </source>
</reference>
<dbReference type="PROSITE" id="PS51459">
    <property type="entry name" value="FIDO"/>
    <property type="match status" value="1"/>
</dbReference>
<evidence type="ECO:0000259" key="1">
    <source>
        <dbReference type="PROSITE" id="PS51459"/>
    </source>
</evidence>
<reference evidence="2 3" key="1">
    <citation type="submission" date="2021-03" db="EMBL/GenBank/DDBJ databases">
        <authorList>
            <person name="Gilmore M.S."/>
            <person name="Schwartzman J."/>
            <person name="Van Tyne D."/>
            <person name="Martin M."/>
            <person name="Earl A.M."/>
            <person name="Manson A.L."/>
            <person name="Straub T."/>
            <person name="Salamzade R."/>
            <person name="Saavedra J."/>
            <person name="Lebreton F."/>
            <person name="Prichula J."/>
            <person name="Schaufler K."/>
            <person name="Gaca A."/>
            <person name="Sgardioli B."/>
            <person name="Wagenaar J."/>
            <person name="Strong T."/>
        </authorList>
    </citation>
    <scope>NUCLEOTIDE SEQUENCE [LARGE SCALE GENOMIC DNA]</scope>
    <source>
        <strain evidence="2 3">DIV2402</strain>
    </source>
</reference>
<dbReference type="EMBL" id="CP147251">
    <property type="protein sequence ID" value="WYJ76444.1"/>
    <property type="molecule type" value="Genomic_DNA"/>
</dbReference>
<organism evidence="2 3">
    <name type="scientific">Candidatus Enterococcus lowellii</name>
    <dbReference type="NCBI Taxonomy" id="2230877"/>
    <lineage>
        <taxon>Bacteria</taxon>
        <taxon>Bacillati</taxon>
        <taxon>Bacillota</taxon>
        <taxon>Bacilli</taxon>
        <taxon>Lactobacillales</taxon>
        <taxon>Enterococcaceae</taxon>
        <taxon>Enterococcus</taxon>
    </lineage>
</organism>
<evidence type="ECO:0000313" key="3">
    <source>
        <dbReference type="Proteomes" id="UP000664701"/>
    </source>
</evidence>
<evidence type="ECO:0000313" key="2">
    <source>
        <dbReference type="EMBL" id="WYJ76444.1"/>
    </source>
</evidence>
<keyword evidence="3" id="KW-1185">Reference proteome</keyword>
<accession>A0ABZ2SRD1</accession>
<dbReference type="RefSeq" id="WP_207941449.1">
    <property type="nucleotide sequence ID" value="NZ_CP147251.1"/>
</dbReference>
<gene>
    <name evidence="2" type="ORF">DOK78_001076</name>
</gene>
<name>A0ABZ2SRD1_9ENTE</name>
<dbReference type="InterPro" id="IPR003812">
    <property type="entry name" value="Fido"/>
</dbReference>
<dbReference type="PANTHER" id="PTHR39426:SF1">
    <property type="entry name" value="HOMOLOGY TO DEATH-ON-CURING PROTEIN OF PHAGE P1"/>
    <property type="match status" value="1"/>
</dbReference>
<dbReference type="Pfam" id="PF02661">
    <property type="entry name" value="Fic"/>
    <property type="match status" value="1"/>
</dbReference>
<dbReference type="SUPFAM" id="SSF140931">
    <property type="entry name" value="Fic-like"/>
    <property type="match status" value="1"/>
</dbReference>
<dbReference type="InterPro" id="IPR053737">
    <property type="entry name" value="Type_II_TA_Toxin"/>
</dbReference>
<sequence>MSIYYLTVDQISQMNAFQILNYSPNEKMGIKDLSALEMAVNQPSQIVFGQELYPSIEEKVAILMINLVKKYPFFNGNKRTAVMAADVFLQFNGYDISFELEEGIELVVDIATYEAEEFNHLKNIVTRIFKSKVDQQL</sequence>
<dbReference type="InterPro" id="IPR036597">
    <property type="entry name" value="Fido-like_dom_sf"/>
</dbReference>
<dbReference type="Proteomes" id="UP000664701">
    <property type="component" value="Chromosome"/>
</dbReference>
<dbReference type="InterPro" id="IPR006440">
    <property type="entry name" value="Doc"/>
</dbReference>
<dbReference type="PANTHER" id="PTHR39426">
    <property type="entry name" value="HOMOLOGY TO DEATH-ON-CURING PROTEIN OF PHAGE P1"/>
    <property type="match status" value="1"/>
</dbReference>
<protein>
    <submittedName>
        <fullName evidence="2">Death on curing protein</fullName>
    </submittedName>
</protein>
<dbReference type="NCBIfam" id="TIGR01550">
    <property type="entry name" value="DOC_P1"/>
    <property type="match status" value="1"/>
</dbReference>
<feature type="domain" description="Fido" evidence="1">
    <location>
        <begin position="6"/>
        <end position="130"/>
    </location>
</feature>
<dbReference type="Gene3D" id="1.20.120.1870">
    <property type="entry name" value="Fic/DOC protein, Fido domain"/>
    <property type="match status" value="1"/>
</dbReference>